<evidence type="ECO:0000256" key="6">
    <source>
        <dbReference type="ARBA" id="ARBA00022989"/>
    </source>
</evidence>
<dbReference type="EMBL" id="CP000774">
    <property type="protein sequence ID" value="ABS63328.1"/>
    <property type="molecule type" value="Genomic_DNA"/>
</dbReference>
<keyword evidence="12" id="KW-1185">Reference proteome</keyword>
<reference evidence="11 12" key="1">
    <citation type="journal article" date="2011" name="Stand. Genomic Sci.">
        <title>Complete genome sequence of Parvibaculum lavamentivorans type strain (DS-1(T)).</title>
        <authorList>
            <person name="Schleheck D."/>
            <person name="Weiss M."/>
            <person name="Pitluck S."/>
            <person name="Bruce D."/>
            <person name="Land M.L."/>
            <person name="Han S."/>
            <person name="Saunders E."/>
            <person name="Tapia R."/>
            <person name="Detter C."/>
            <person name="Brettin T."/>
            <person name="Han J."/>
            <person name="Woyke T."/>
            <person name="Goodwin L."/>
            <person name="Pennacchio L."/>
            <person name="Nolan M."/>
            <person name="Cook A.M."/>
            <person name="Kjelleberg S."/>
            <person name="Thomas T."/>
        </authorList>
    </citation>
    <scope>NUCLEOTIDE SEQUENCE [LARGE SCALE GENOMIC DNA]</scope>
    <source>
        <strain evidence="12">DS-1 / DSM 13023 / NCIMB 13966</strain>
    </source>
</reference>
<feature type="transmembrane region" description="Helical" evidence="10">
    <location>
        <begin position="433"/>
        <end position="454"/>
    </location>
</feature>
<accession>A7HTU5</accession>
<feature type="transmembrane region" description="Helical" evidence="10">
    <location>
        <begin position="105"/>
        <end position="127"/>
    </location>
</feature>
<dbReference type="GO" id="GO:0015297">
    <property type="term" value="F:antiporter activity"/>
    <property type="evidence" value="ECO:0007669"/>
    <property type="project" value="UniProtKB-KW"/>
</dbReference>
<feature type="transmembrane region" description="Helical" evidence="10">
    <location>
        <begin position="139"/>
        <end position="159"/>
    </location>
</feature>
<evidence type="ECO:0000256" key="2">
    <source>
        <dbReference type="ARBA" id="ARBA00022448"/>
    </source>
</evidence>
<keyword evidence="6 10" id="KW-1133">Transmembrane helix</keyword>
<name>A7HTU5_PARL1</name>
<dbReference type="STRING" id="402881.Plav_1709"/>
<evidence type="ECO:0000256" key="4">
    <source>
        <dbReference type="ARBA" id="ARBA00022475"/>
    </source>
</evidence>
<dbReference type="InterPro" id="IPR048279">
    <property type="entry name" value="MdtK-like"/>
</dbReference>
<keyword evidence="2" id="KW-0813">Transport</keyword>
<dbReference type="PANTHER" id="PTHR43298">
    <property type="entry name" value="MULTIDRUG RESISTANCE PROTEIN NORM-RELATED"/>
    <property type="match status" value="1"/>
</dbReference>
<feature type="transmembrane region" description="Helical" evidence="10">
    <location>
        <begin position="253"/>
        <end position="278"/>
    </location>
</feature>
<dbReference type="NCBIfam" id="TIGR00797">
    <property type="entry name" value="matE"/>
    <property type="match status" value="1"/>
</dbReference>
<comment type="subcellular location">
    <subcellularLocation>
        <location evidence="1">Cell inner membrane</location>
        <topology evidence="1">Multi-pass membrane protein</topology>
    </subcellularLocation>
</comment>
<dbReference type="AlphaFoldDB" id="A7HTU5"/>
<dbReference type="KEGG" id="pla:Plav_1709"/>
<organism evidence="11 12">
    <name type="scientific">Parvibaculum lavamentivorans (strain DS-1 / DSM 13023 / NCIMB 13966)</name>
    <dbReference type="NCBI Taxonomy" id="402881"/>
    <lineage>
        <taxon>Bacteria</taxon>
        <taxon>Pseudomonadati</taxon>
        <taxon>Pseudomonadota</taxon>
        <taxon>Alphaproteobacteria</taxon>
        <taxon>Hyphomicrobiales</taxon>
        <taxon>Parvibaculaceae</taxon>
        <taxon>Parvibaculum</taxon>
    </lineage>
</organism>
<evidence type="ECO:0000313" key="11">
    <source>
        <dbReference type="EMBL" id="ABS63328.1"/>
    </source>
</evidence>
<dbReference type="PANTHER" id="PTHR43298:SF2">
    <property type="entry name" value="FMN_FAD EXPORTER YEEO-RELATED"/>
    <property type="match status" value="1"/>
</dbReference>
<gene>
    <name evidence="11" type="ordered locus">Plav_1709</name>
</gene>
<keyword evidence="3" id="KW-0050">Antiport</keyword>
<dbReference type="RefSeq" id="WP_012110620.1">
    <property type="nucleotide sequence ID" value="NC_009719.1"/>
</dbReference>
<evidence type="ECO:0000256" key="9">
    <source>
        <dbReference type="ARBA" id="ARBA00031636"/>
    </source>
</evidence>
<dbReference type="InterPro" id="IPR002528">
    <property type="entry name" value="MATE_fam"/>
</dbReference>
<evidence type="ECO:0000256" key="5">
    <source>
        <dbReference type="ARBA" id="ARBA00022692"/>
    </source>
</evidence>
<feature type="transmembrane region" description="Helical" evidence="10">
    <location>
        <begin position="328"/>
        <end position="347"/>
    </location>
</feature>
<dbReference type="Proteomes" id="UP000006377">
    <property type="component" value="Chromosome"/>
</dbReference>
<dbReference type="PIRSF" id="PIRSF006603">
    <property type="entry name" value="DinF"/>
    <property type="match status" value="1"/>
</dbReference>
<keyword evidence="8 10" id="KW-0472">Membrane</keyword>
<dbReference type="CDD" id="cd13131">
    <property type="entry name" value="MATE_NorM_like"/>
    <property type="match status" value="1"/>
</dbReference>
<dbReference type="InterPro" id="IPR050222">
    <property type="entry name" value="MATE_MdtK"/>
</dbReference>
<feature type="transmembrane region" description="Helical" evidence="10">
    <location>
        <begin position="405"/>
        <end position="427"/>
    </location>
</feature>
<dbReference type="eggNOG" id="COG0534">
    <property type="taxonomic scope" value="Bacteria"/>
</dbReference>
<feature type="transmembrane region" description="Helical" evidence="10">
    <location>
        <begin position="171"/>
        <end position="193"/>
    </location>
</feature>
<sequence>MQAALAQFRTDRHLWKTETRATLALALPLIAANLAQVAINATDVVMMGWLGPNALAAGALGSNLYFALMIFGIGIMTAAAPMIASELGRRSHSVRDVRRTVRQAFWTAATICVPFWLILSQTEILLVTLGQEPHLAVQAASYTGAMQWALFPTFLFVVLRIFISTLNRPRWALAIGILAIPFNAFANWCLMFGNLGMPALGLVGAGVGSVITGFFMLGALATVILSDRQFSRYHLFGRFWRADWPRYGELWRLGLPIGMTLAFEVLVFNAAVLLMGLFGTTALAAHSIALQIAAISFMVPLGFSQAVTVRVGRAYGAGDRDAVMRAGWTPFVMGVTFMASMALLMILFPHALIGVFLDRDAPANAEVVRLAVSFLAIAALFQVFDGAQSIAAGMLRGLRDTKMPMVYAALGYWVIGLSLGVILAFPLDLKGVGIWFGLAIGLAAVSAMMLYRWLRREKLVLGKSLPLLPV</sequence>
<evidence type="ECO:0000256" key="1">
    <source>
        <dbReference type="ARBA" id="ARBA00004429"/>
    </source>
</evidence>
<proteinExistence type="predicted"/>
<feature type="transmembrane region" description="Helical" evidence="10">
    <location>
        <begin position="64"/>
        <end position="84"/>
    </location>
</feature>
<evidence type="ECO:0000256" key="8">
    <source>
        <dbReference type="ARBA" id="ARBA00023136"/>
    </source>
</evidence>
<dbReference type="GO" id="GO:0042910">
    <property type="term" value="F:xenobiotic transmembrane transporter activity"/>
    <property type="evidence" value="ECO:0007669"/>
    <property type="project" value="InterPro"/>
</dbReference>
<protein>
    <recommendedName>
        <fullName evidence="9">Multidrug-efflux transporter</fullName>
    </recommendedName>
</protein>
<keyword evidence="5 10" id="KW-0812">Transmembrane</keyword>
<keyword evidence="4" id="KW-1003">Cell membrane</keyword>
<evidence type="ECO:0000256" key="3">
    <source>
        <dbReference type="ARBA" id="ARBA00022449"/>
    </source>
</evidence>
<dbReference type="GO" id="GO:0005886">
    <property type="term" value="C:plasma membrane"/>
    <property type="evidence" value="ECO:0007669"/>
    <property type="project" value="UniProtKB-SubCell"/>
</dbReference>
<evidence type="ECO:0000313" key="12">
    <source>
        <dbReference type="Proteomes" id="UP000006377"/>
    </source>
</evidence>
<dbReference type="GO" id="GO:0006811">
    <property type="term" value="P:monoatomic ion transport"/>
    <property type="evidence" value="ECO:0007669"/>
    <property type="project" value="UniProtKB-KW"/>
</dbReference>
<keyword evidence="7" id="KW-0406">Ion transport</keyword>
<dbReference type="Pfam" id="PF01554">
    <property type="entry name" value="MatE"/>
    <property type="match status" value="2"/>
</dbReference>
<feature type="transmembrane region" description="Helical" evidence="10">
    <location>
        <begin position="284"/>
        <end position="307"/>
    </location>
</feature>
<dbReference type="HOGENOM" id="CLU_012893_6_3_5"/>
<evidence type="ECO:0000256" key="10">
    <source>
        <dbReference type="SAM" id="Phobius"/>
    </source>
</evidence>
<evidence type="ECO:0000256" key="7">
    <source>
        <dbReference type="ARBA" id="ARBA00023065"/>
    </source>
</evidence>
<feature type="transmembrane region" description="Helical" evidence="10">
    <location>
        <begin position="199"/>
        <end position="225"/>
    </location>
</feature>
<dbReference type="OrthoDB" id="9780160at2"/>
<feature type="transmembrane region" description="Helical" evidence="10">
    <location>
        <begin position="367"/>
        <end position="384"/>
    </location>
</feature>